<evidence type="ECO:0000313" key="3">
    <source>
        <dbReference type="Proteomes" id="UP001598130"/>
    </source>
</evidence>
<feature type="compositionally biased region" description="Polar residues" evidence="1">
    <location>
        <begin position="22"/>
        <end position="32"/>
    </location>
</feature>
<evidence type="ECO:0000256" key="1">
    <source>
        <dbReference type="SAM" id="MobiDB-lite"/>
    </source>
</evidence>
<organism evidence="2 3">
    <name type="scientific">Phenylobacterium ferrooxidans</name>
    <dbReference type="NCBI Taxonomy" id="2982689"/>
    <lineage>
        <taxon>Bacteria</taxon>
        <taxon>Pseudomonadati</taxon>
        <taxon>Pseudomonadota</taxon>
        <taxon>Alphaproteobacteria</taxon>
        <taxon>Caulobacterales</taxon>
        <taxon>Caulobacteraceae</taxon>
        <taxon>Phenylobacterium</taxon>
    </lineage>
</organism>
<evidence type="ECO:0000313" key="2">
    <source>
        <dbReference type="EMBL" id="MFD3262908.1"/>
    </source>
</evidence>
<reference evidence="2 3" key="1">
    <citation type="submission" date="2022-09" db="EMBL/GenBank/DDBJ databases">
        <title>New species of Phenylobacterium.</title>
        <authorList>
            <person name="Mieszkin S."/>
        </authorList>
    </citation>
    <scope>NUCLEOTIDE SEQUENCE [LARGE SCALE GENOMIC DNA]</scope>
    <source>
        <strain evidence="2 3">HK31-G</strain>
    </source>
</reference>
<name>A0ABW6CKY9_9CAUL</name>
<dbReference type="RefSeq" id="WP_377367440.1">
    <property type="nucleotide sequence ID" value="NZ_JAOTJD010000003.1"/>
</dbReference>
<dbReference type="Proteomes" id="UP001598130">
    <property type="component" value="Unassembled WGS sequence"/>
</dbReference>
<comment type="caution">
    <text evidence="2">The sequence shown here is derived from an EMBL/GenBank/DDBJ whole genome shotgun (WGS) entry which is preliminary data.</text>
</comment>
<gene>
    <name evidence="2" type="ORF">OCL97_02885</name>
</gene>
<accession>A0ABW6CKY9</accession>
<feature type="region of interest" description="Disordered" evidence="1">
    <location>
        <begin position="22"/>
        <end position="60"/>
    </location>
</feature>
<proteinExistence type="predicted"/>
<sequence length="60" mass="6333">MRISAPASWLRLESQVLAQATTLAASHASSPTGRPVEGAEPVTSNLAPRRVTGHTLDIRV</sequence>
<protein>
    <submittedName>
        <fullName evidence="2">Uncharacterized protein</fullName>
    </submittedName>
</protein>
<keyword evidence="3" id="KW-1185">Reference proteome</keyword>
<dbReference type="EMBL" id="JAOTJD010000003">
    <property type="protein sequence ID" value="MFD3262908.1"/>
    <property type="molecule type" value="Genomic_DNA"/>
</dbReference>